<dbReference type="Proteomes" id="UP001056120">
    <property type="component" value="Linkage Group LG01"/>
</dbReference>
<proteinExistence type="predicted"/>
<gene>
    <name evidence="1" type="ORF">L1987_03223</name>
</gene>
<reference evidence="1 2" key="2">
    <citation type="journal article" date="2022" name="Mol. Ecol. Resour.">
        <title>The genomes of chicory, endive, great burdock and yacon provide insights into Asteraceae paleo-polyploidization history and plant inulin production.</title>
        <authorList>
            <person name="Fan W."/>
            <person name="Wang S."/>
            <person name="Wang H."/>
            <person name="Wang A."/>
            <person name="Jiang F."/>
            <person name="Liu H."/>
            <person name="Zhao H."/>
            <person name="Xu D."/>
            <person name="Zhang Y."/>
        </authorList>
    </citation>
    <scope>NUCLEOTIDE SEQUENCE [LARGE SCALE GENOMIC DNA]</scope>
    <source>
        <strain evidence="2">cv. Yunnan</strain>
        <tissue evidence="1">Leaves</tissue>
    </source>
</reference>
<evidence type="ECO:0000313" key="2">
    <source>
        <dbReference type="Proteomes" id="UP001056120"/>
    </source>
</evidence>
<evidence type="ECO:0000313" key="1">
    <source>
        <dbReference type="EMBL" id="KAI3829108.1"/>
    </source>
</evidence>
<name>A0ACB9KA45_9ASTR</name>
<accession>A0ACB9KA45</accession>
<reference evidence="2" key="1">
    <citation type="journal article" date="2022" name="Mol. Ecol. Resour.">
        <title>The genomes of chicory, endive, great burdock and yacon provide insights into Asteraceae palaeo-polyploidization history and plant inulin production.</title>
        <authorList>
            <person name="Fan W."/>
            <person name="Wang S."/>
            <person name="Wang H."/>
            <person name="Wang A."/>
            <person name="Jiang F."/>
            <person name="Liu H."/>
            <person name="Zhao H."/>
            <person name="Xu D."/>
            <person name="Zhang Y."/>
        </authorList>
    </citation>
    <scope>NUCLEOTIDE SEQUENCE [LARGE SCALE GENOMIC DNA]</scope>
    <source>
        <strain evidence="2">cv. Yunnan</strain>
    </source>
</reference>
<protein>
    <submittedName>
        <fullName evidence="1">Uncharacterized protein</fullName>
    </submittedName>
</protein>
<organism evidence="1 2">
    <name type="scientific">Smallanthus sonchifolius</name>
    <dbReference type="NCBI Taxonomy" id="185202"/>
    <lineage>
        <taxon>Eukaryota</taxon>
        <taxon>Viridiplantae</taxon>
        <taxon>Streptophyta</taxon>
        <taxon>Embryophyta</taxon>
        <taxon>Tracheophyta</taxon>
        <taxon>Spermatophyta</taxon>
        <taxon>Magnoliopsida</taxon>
        <taxon>eudicotyledons</taxon>
        <taxon>Gunneridae</taxon>
        <taxon>Pentapetalae</taxon>
        <taxon>asterids</taxon>
        <taxon>campanulids</taxon>
        <taxon>Asterales</taxon>
        <taxon>Asteraceae</taxon>
        <taxon>Asteroideae</taxon>
        <taxon>Heliantheae alliance</taxon>
        <taxon>Millerieae</taxon>
        <taxon>Smallanthus</taxon>
    </lineage>
</organism>
<dbReference type="EMBL" id="CM042018">
    <property type="protein sequence ID" value="KAI3829108.1"/>
    <property type="molecule type" value="Genomic_DNA"/>
</dbReference>
<sequence>MPATLCYLSLSSNGLWGPLKWAPPLHLVYLNLSMNKFSGPLPNSLFRSSISSMYLQRNYFSGKVPPPPSSSLYESYGPGSTIDLGYNFLFGEIPDFLAGAETLFLNNNHFTGVVPKSYARNVFAGTTRTLFLQHNYIMSFPMEKSRETVLPDGVVLCLSYNCMVPPAVGITTCPANAGGSISRPSRQCSVFNGGNSMG</sequence>
<comment type="caution">
    <text evidence="1">The sequence shown here is derived from an EMBL/GenBank/DDBJ whole genome shotgun (WGS) entry which is preliminary data.</text>
</comment>
<keyword evidence="2" id="KW-1185">Reference proteome</keyword>